<dbReference type="Gene3D" id="1.10.357.10">
    <property type="entry name" value="Tetracycline Repressor, domain 2"/>
    <property type="match status" value="1"/>
</dbReference>
<protein>
    <submittedName>
        <fullName evidence="2">TetR family transcriptional regulator C-terminal domain-containing protein</fullName>
    </submittedName>
</protein>
<feature type="domain" description="BetI-type transcriptional repressor C-terminal" evidence="1">
    <location>
        <begin position="13"/>
        <end position="111"/>
    </location>
</feature>
<name>A0ABV1X911_9ACTN</name>
<dbReference type="SUPFAM" id="SSF48498">
    <property type="entry name" value="Tetracyclin repressor-like, C-terminal domain"/>
    <property type="match status" value="1"/>
</dbReference>
<evidence type="ECO:0000313" key="3">
    <source>
        <dbReference type="Proteomes" id="UP001474181"/>
    </source>
</evidence>
<dbReference type="Proteomes" id="UP001474181">
    <property type="component" value="Unassembled WGS sequence"/>
</dbReference>
<dbReference type="InterPro" id="IPR036271">
    <property type="entry name" value="Tet_transcr_reg_TetR-rel_C_sf"/>
</dbReference>
<organism evidence="2 3">
    <name type="scientific">Streptomyces hyaluromycini</name>
    <dbReference type="NCBI Taxonomy" id="1377993"/>
    <lineage>
        <taxon>Bacteria</taxon>
        <taxon>Bacillati</taxon>
        <taxon>Actinomycetota</taxon>
        <taxon>Actinomycetes</taxon>
        <taxon>Kitasatosporales</taxon>
        <taxon>Streptomycetaceae</taxon>
        <taxon>Streptomyces</taxon>
    </lineage>
</organism>
<accession>A0ABV1X911</accession>
<gene>
    <name evidence="2" type="ORF">ABT404_39600</name>
</gene>
<dbReference type="InterPro" id="IPR039538">
    <property type="entry name" value="BetI_C"/>
</dbReference>
<proteinExistence type="predicted"/>
<keyword evidence="3" id="KW-1185">Reference proteome</keyword>
<evidence type="ECO:0000313" key="2">
    <source>
        <dbReference type="EMBL" id="MER7185503.1"/>
    </source>
</evidence>
<dbReference type="Pfam" id="PF13977">
    <property type="entry name" value="TetR_C_6"/>
    <property type="match status" value="1"/>
</dbReference>
<dbReference type="EMBL" id="JBEPEK010000447">
    <property type="protein sequence ID" value="MER7185503.1"/>
    <property type="molecule type" value="Genomic_DNA"/>
</dbReference>
<reference evidence="2 3" key="1">
    <citation type="submission" date="2024-06" db="EMBL/GenBank/DDBJ databases">
        <title>The Natural Products Discovery Center: Release of the First 8490 Sequenced Strains for Exploring Actinobacteria Biosynthetic Diversity.</title>
        <authorList>
            <person name="Kalkreuter E."/>
            <person name="Kautsar S.A."/>
            <person name="Yang D."/>
            <person name="Bader C.D."/>
            <person name="Teijaro C.N."/>
            <person name="Fluegel L."/>
            <person name="Davis C.M."/>
            <person name="Simpson J.R."/>
            <person name="Lauterbach L."/>
            <person name="Steele A.D."/>
            <person name="Gui C."/>
            <person name="Meng S."/>
            <person name="Li G."/>
            <person name="Viehrig K."/>
            <person name="Ye F."/>
            <person name="Su P."/>
            <person name="Kiefer A.F."/>
            <person name="Nichols A."/>
            <person name="Cepeda A.J."/>
            <person name="Yan W."/>
            <person name="Fan B."/>
            <person name="Jiang Y."/>
            <person name="Adhikari A."/>
            <person name="Zheng C.-J."/>
            <person name="Schuster L."/>
            <person name="Cowan T.M."/>
            <person name="Smanski M.J."/>
            <person name="Chevrette M.G."/>
            <person name="De Carvalho L.P.S."/>
            <person name="Shen B."/>
        </authorList>
    </citation>
    <scope>NUCLEOTIDE SEQUENCE [LARGE SCALE GENOMIC DNA]</scope>
    <source>
        <strain evidence="2 3">NPDC000234</strain>
    </source>
</reference>
<dbReference type="RefSeq" id="WP_350788459.1">
    <property type="nucleotide sequence ID" value="NZ_JBEPEK010000447.1"/>
</dbReference>
<comment type="caution">
    <text evidence="2">The sequence shown here is derived from an EMBL/GenBank/DDBJ whole genome shotgun (WGS) entry which is preliminary data.</text>
</comment>
<sequence length="118" mass="12659">MSCFATLAGLALLDEESKAQAHVWLAFVAHAPAGEKLAAVLRDAYAKLHDLVAWLIRYGQDAGEVRRHLDPECEARALLALADGLTVQVVAGHHSPAVALAILQRNIDHLLENPPGRG</sequence>
<evidence type="ECO:0000259" key="1">
    <source>
        <dbReference type="Pfam" id="PF13977"/>
    </source>
</evidence>